<evidence type="ECO:0000256" key="11">
    <source>
        <dbReference type="ARBA" id="ARBA00023163"/>
    </source>
</evidence>
<evidence type="ECO:0000256" key="12">
    <source>
        <dbReference type="ARBA" id="ARBA00023242"/>
    </source>
</evidence>
<dbReference type="Pfam" id="PF13919">
    <property type="entry name" value="ASXH"/>
    <property type="match status" value="1"/>
</dbReference>
<dbReference type="PANTHER" id="PTHR48022:SF79">
    <property type="entry name" value="LACTOSE PERMEASE, PUTATIVE (AFU_ORTHOLOGUE AFUA_6G01860)-RELATED"/>
    <property type="match status" value="1"/>
</dbReference>
<feature type="compositionally biased region" description="Polar residues" evidence="13">
    <location>
        <begin position="133"/>
        <end position="147"/>
    </location>
</feature>
<dbReference type="SUPFAM" id="SSF103473">
    <property type="entry name" value="MFS general substrate transporter"/>
    <property type="match status" value="2"/>
</dbReference>
<feature type="compositionally biased region" description="Polar residues" evidence="13">
    <location>
        <begin position="110"/>
        <end position="120"/>
    </location>
</feature>
<keyword evidence="5" id="KW-0479">Metal-binding</keyword>
<keyword evidence="4 14" id="KW-0812">Transmembrane</keyword>
<comment type="subcellular location">
    <subcellularLocation>
        <location evidence="2">Membrane</location>
        <topology evidence="2">Multi-pass membrane protein</topology>
    </subcellularLocation>
    <subcellularLocation>
        <location evidence="1">Nucleus</location>
    </subcellularLocation>
</comment>
<dbReference type="Pfam" id="PF00083">
    <property type="entry name" value="Sugar_tr"/>
    <property type="match status" value="2"/>
</dbReference>
<dbReference type="AlphaFoldDB" id="A0A0G4NKP8"/>
<feature type="transmembrane region" description="Helical" evidence="14">
    <location>
        <begin position="499"/>
        <end position="521"/>
    </location>
</feature>
<dbReference type="PROSITE" id="PS50850">
    <property type="entry name" value="MFS"/>
    <property type="match status" value="1"/>
</dbReference>
<keyword evidence="8 14" id="KW-1133">Transmembrane helix</keyword>
<evidence type="ECO:0000256" key="10">
    <source>
        <dbReference type="ARBA" id="ARBA00023136"/>
    </source>
</evidence>
<dbReference type="PROSITE" id="PS51916">
    <property type="entry name" value="DEUBAD"/>
    <property type="match status" value="1"/>
</dbReference>
<evidence type="ECO:0000313" key="18">
    <source>
        <dbReference type="Proteomes" id="UP000045706"/>
    </source>
</evidence>
<evidence type="ECO:0000259" key="15">
    <source>
        <dbReference type="PROSITE" id="PS50850"/>
    </source>
</evidence>
<keyword evidence="7" id="KW-0862">Zinc</keyword>
<evidence type="ECO:0000256" key="6">
    <source>
        <dbReference type="ARBA" id="ARBA00022771"/>
    </source>
</evidence>
<gene>
    <name evidence="17" type="ORF">BN1723_001288</name>
</gene>
<evidence type="ECO:0000256" key="8">
    <source>
        <dbReference type="ARBA" id="ARBA00022989"/>
    </source>
</evidence>
<comment type="similarity">
    <text evidence="3">Belongs to the major facilitator superfamily. Sugar transporter (TC 2.A.1.1) family.</text>
</comment>
<feature type="transmembrane region" description="Helical" evidence="14">
    <location>
        <begin position="583"/>
        <end position="604"/>
    </location>
</feature>
<keyword evidence="12" id="KW-0539">Nucleus</keyword>
<dbReference type="Gene3D" id="1.20.1250.20">
    <property type="entry name" value="MFS general substrate transporter like domains"/>
    <property type="match status" value="2"/>
</dbReference>
<feature type="compositionally biased region" description="Polar residues" evidence="13">
    <location>
        <begin position="51"/>
        <end position="64"/>
    </location>
</feature>
<evidence type="ECO:0000256" key="4">
    <source>
        <dbReference type="ARBA" id="ARBA00022692"/>
    </source>
</evidence>
<dbReference type="InterPro" id="IPR028020">
    <property type="entry name" value="ASX_DEUBAD_dom"/>
</dbReference>
<evidence type="ECO:0000256" key="1">
    <source>
        <dbReference type="ARBA" id="ARBA00004123"/>
    </source>
</evidence>
<sequence>MANKKDAVMADAPPANSRSSGLSPPPSEMQGLPPGSLPGILSDRSPEPSLRISSPETKQSNSACELSPTRDISPVDRSLTNRNLPTKEETAPLETQLEESSAPAHEHKSPTQIPTLSPEQTGEMAPLRRSGRQSRATQKASPTTTATKVIVKKPKITRRKNWSAEDLLTNAKSPLVNGDIRAMLSAPAAWEILTADERAEIIMLLPAGTPILDAGTPEARPDMASLASDDSFRHDCAMYAENLGDGKHDPQWLEEAWAAHDERAAGEYEEYLEHHFEEEWGVKLPDEMKKSLSVRREDGSTSRELSATANGKSEVNGTVEVTGDPSNGVEEKCVAEDGPPEEQKSLGMEISVEKETIEMERPVKDEATRGEEATKDEEPTKDEESTLEHDTVETKGMASQHPLEILPSKEQAGADHVSEVGHTPSDIKEVKVQSVELADAIAKDQPDFRSRSMITLYALMLFATLNGCMNGYDGSVMSSINAMTQWHDYFGVGHTGSQLGLVMAIYTGGTTTGSVFSGFIVDTFGRRMGMATGAIFIIIGSIVQASSTTLAAFIGGRFIVGFGVPQCTTAAPMYIVEMAFPTWRGLAGGLYNVLGWYIGSLTGVRVLSTDIRGKGLAANNLIAGLFGFINLYAIPTGLENIGWRMYTILLSLHVVHWVLMWFVSVETMGRSLEELEEIFNDPKPVKRSKQFNKVVVGSGVGVKVTDA</sequence>
<dbReference type="EMBL" id="CVQI01036161">
    <property type="protein sequence ID" value="CRK47013.1"/>
    <property type="molecule type" value="Genomic_DNA"/>
</dbReference>
<accession>A0A0G4NKP8</accession>
<dbReference type="PANTHER" id="PTHR48022">
    <property type="entry name" value="PLASTIDIC GLUCOSE TRANSPORTER 4"/>
    <property type="match status" value="1"/>
</dbReference>
<protein>
    <submittedName>
        <fullName evidence="17">Uncharacterized protein</fullName>
    </submittedName>
</protein>
<feature type="domain" description="Major facilitator superfamily (MFS) profile" evidence="15">
    <location>
        <begin position="459"/>
        <end position="707"/>
    </location>
</feature>
<dbReference type="GO" id="GO:0005351">
    <property type="term" value="F:carbohydrate:proton symporter activity"/>
    <property type="evidence" value="ECO:0007669"/>
    <property type="project" value="TreeGrafter"/>
</dbReference>
<proteinExistence type="inferred from homology"/>
<feature type="region of interest" description="Disordered" evidence="13">
    <location>
        <begin position="291"/>
        <end position="344"/>
    </location>
</feature>
<feature type="compositionally biased region" description="Basic and acidic residues" evidence="13">
    <location>
        <begin position="360"/>
        <end position="393"/>
    </location>
</feature>
<keyword evidence="6" id="KW-0863">Zinc-finger</keyword>
<keyword evidence="11" id="KW-0804">Transcription</keyword>
<keyword evidence="9" id="KW-0805">Transcription regulation</keyword>
<dbReference type="GO" id="GO:0005634">
    <property type="term" value="C:nucleus"/>
    <property type="evidence" value="ECO:0007669"/>
    <property type="project" value="UniProtKB-SubCell"/>
</dbReference>
<dbReference type="Proteomes" id="UP000045706">
    <property type="component" value="Unassembled WGS sequence"/>
</dbReference>
<organism evidence="17 18">
    <name type="scientific">Verticillium longisporum</name>
    <name type="common">Verticillium dahliae var. longisporum</name>
    <dbReference type="NCBI Taxonomy" id="100787"/>
    <lineage>
        <taxon>Eukaryota</taxon>
        <taxon>Fungi</taxon>
        <taxon>Dikarya</taxon>
        <taxon>Ascomycota</taxon>
        <taxon>Pezizomycotina</taxon>
        <taxon>Sordariomycetes</taxon>
        <taxon>Hypocreomycetidae</taxon>
        <taxon>Glomerellales</taxon>
        <taxon>Plectosphaerellaceae</taxon>
        <taxon>Verticillium</taxon>
    </lineage>
</organism>
<evidence type="ECO:0000256" key="3">
    <source>
        <dbReference type="ARBA" id="ARBA00010992"/>
    </source>
</evidence>
<evidence type="ECO:0000256" key="2">
    <source>
        <dbReference type="ARBA" id="ARBA00004141"/>
    </source>
</evidence>
<feature type="transmembrane region" description="Helical" evidence="14">
    <location>
        <begin position="641"/>
        <end position="663"/>
    </location>
</feature>
<evidence type="ECO:0000256" key="5">
    <source>
        <dbReference type="ARBA" id="ARBA00022723"/>
    </source>
</evidence>
<evidence type="ECO:0000313" key="17">
    <source>
        <dbReference type="EMBL" id="CRK47013.1"/>
    </source>
</evidence>
<dbReference type="InterPro" id="IPR036259">
    <property type="entry name" value="MFS_trans_sf"/>
</dbReference>
<feature type="compositionally biased region" description="Basic and acidic residues" evidence="13">
    <location>
        <begin position="291"/>
        <end position="301"/>
    </location>
</feature>
<dbReference type="InterPro" id="IPR020846">
    <property type="entry name" value="MFS_dom"/>
</dbReference>
<feature type="region of interest" description="Disordered" evidence="13">
    <location>
        <begin position="360"/>
        <end position="395"/>
    </location>
</feature>
<dbReference type="GO" id="GO:0016020">
    <property type="term" value="C:membrane"/>
    <property type="evidence" value="ECO:0007669"/>
    <property type="project" value="UniProtKB-SubCell"/>
</dbReference>
<dbReference type="InterPro" id="IPR050360">
    <property type="entry name" value="MFS_Sugar_Transporters"/>
</dbReference>
<feature type="compositionally biased region" description="Polar residues" evidence="13">
    <location>
        <begin position="302"/>
        <end position="316"/>
    </location>
</feature>
<dbReference type="InterPro" id="IPR005828">
    <property type="entry name" value="MFS_sugar_transport-like"/>
</dbReference>
<keyword evidence="10 14" id="KW-0472">Membrane</keyword>
<evidence type="ECO:0000256" key="13">
    <source>
        <dbReference type="SAM" id="MobiDB-lite"/>
    </source>
</evidence>
<dbReference type="GO" id="GO:0008270">
    <property type="term" value="F:zinc ion binding"/>
    <property type="evidence" value="ECO:0007669"/>
    <property type="project" value="UniProtKB-KW"/>
</dbReference>
<evidence type="ECO:0000259" key="16">
    <source>
        <dbReference type="PROSITE" id="PS51916"/>
    </source>
</evidence>
<evidence type="ECO:0000256" key="14">
    <source>
        <dbReference type="SAM" id="Phobius"/>
    </source>
</evidence>
<evidence type="ECO:0000256" key="7">
    <source>
        <dbReference type="ARBA" id="ARBA00022833"/>
    </source>
</evidence>
<evidence type="ECO:0000256" key="9">
    <source>
        <dbReference type="ARBA" id="ARBA00023015"/>
    </source>
</evidence>
<feature type="domain" description="DEUBAD" evidence="16">
    <location>
        <begin position="171"/>
        <end position="285"/>
    </location>
</feature>
<feature type="transmembrane region" description="Helical" evidence="14">
    <location>
        <begin position="533"/>
        <end position="554"/>
    </location>
</feature>
<name>A0A0G4NKP8_VERLO</name>
<feature type="region of interest" description="Disordered" evidence="13">
    <location>
        <begin position="1"/>
        <end position="154"/>
    </location>
</feature>
<reference evidence="18" key="1">
    <citation type="submission" date="2015-05" db="EMBL/GenBank/DDBJ databases">
        <authorList>
            <person name="Fogelqvist Johan"/>
        </authorList>
    </citation>
    <scope>NUCLEOTIDE SEQUENCE [LARGE SCALE GENOMIC DNA]</scope>
</reference>
<feature type="transmembrane region" description="Helical" evidence="14">
    <location>
        <begin position="616"/>
        <end position="635"/>
    </location>
</feature>
<dbReference type="InterPro" id="IPR044867">
    <property type="entry name" value="DEUBAD_dom"/>
</dbReference>